<dbReference type="PIRSF" id="PIRSF000804">
    <property type="entry name" value="DNA_pol_III_b"/>
    <property type="match status" value="1"/>
</dbReference>
<dbReference type="Proteomes" id="UP000177371">
    <property type="component" value="Unassembled WGS sequence"/>
</dbReference>
<dbReference type="Pfam" id="PF02767">
    <property type="entry name" value="DNA_pol3_beta_2"/>
    <property type="match status" value="1"/>
</dbReference>
<keyword evidence="5 9" id="KW-0548">Nucleotidyltransferase</keyword>
<feature type="domain" description="DNA polymerase III beta sliding clamp central" evidence="11">
    <location>
        <begin position="130"/>
        <end position="245"/>
    </location>
</feature>
<comment type="function">
    <text evidence="9">Confers DNA tethering and processivity to DNA polymerases and other proteins. Acts as a clamp, forming a ring around DNA (a reaction catalyzed by the clamp-loading complex) which diffuses in an ATP-independent manner freely and bidirectionally along dsDNA. Initially characterized for its ability to contact the catalytic subunit of DNA polymerase III (Pol III), a complex, multichain enzyme responsible for most of the replicative synthesis in bacteria; Pol III exhibits 3'-5' exonuclease proofreading activity. The beta chain is required for initiation of replication as well as for processivity of DNA replication.</text>
</comment>
<evidence type="ECO:0000259" key="11">
    <source>
        <dbReference type="Pfam" id="PF02767"/>
    </source>
</evidence>
<accession>A0A1F4UTJ6</accession>
<dbReference type="Pfam" id="PF02768">
    <property type="entry name" value="DNA_pol3_beta_3"/>
    <property type="match status" value="1"/>
</dbReference>
<dbReference type="EMBL" id="MEUT01000071">
    <property type="protein sequence ID" value="OGC48287.1"/>
    <property type="molecule type" value="Genomic_DNA"/>
</dbReference>
<dbReference type="Gene3D" id="3.70.10.10">
    <property type="match status" value="1"/>
</dbReference>
<evidence type="ECO:0000256" key="1">
    <source>
        <dbReference type="ARBA" id="ARBA00004496"/>
    </source>
</evidence>
<comment type="subunit">
    <text evidence="9">Forms a ring-shaped head-to-tail homodimer around DNA.</text>
</comment>
<keyword evidence="3 9" id="KW-0963">Cytoplasm</keyword>
<dbReference type="AlphaFoldDB" id="A0A1F4UTJ6"/>
<keyword evidence="7 9" id="KW-0239">DNA-directed DNA polymerase</keyword>
<evidence type="ECO:0000256" key="5">
    <source>
        <dbReference type="ARBA" id="ARBA00022695"/>
    </source>
</evidence>
<dbReference type="CDD" id="cd00140">
    <property type="entry name" value="beta_clamp"/>
    <property type="match status" value="1"/>
</dbReference>
<evidence type="ECO:0000313" key="13">
    <source>
        <dbReference type="EMBL" id="OGC48287.1"/>
    </source>
</evidence>
<dbReference type="NCBIfam" id="TIGR00663">
    <property type="entry name" value="dnan"/>
    <property type="match status" value="1"/>
</dbReference>
<proteinExistence type="inferred from homology"/>
<evidence type="ECO:0000256" key="7">
    <source>
        <dbReference type="ARBA" id="ARBA00022932"/>
    </source>
</evidence>
<sequence>MKFTCLQENLARGLTTIYRAVPTKSTLPILSNVLISAEEGRLKLSATNLETAITTHVGAQTEEPGSTTVPAKLFRDFVLNLPPSTINATLKDDVLHLTSDKTKSKINGVSSDDYPTLPAFGAELPFIELNPSIYSDAISVVAFSASTDESRPVFTGVYLNLSEEKLTIAASDGFRLSEKTIEVKAEKLKNFTVIIPAKTLLEVSKIFSGSEESIKFGVNESENLALFKSEDTLIATRILDGQYPDYKRIIPTESELSVEFSSAELLEAVKLTTVFAKDNTTPIKMTFDSKGTMKIGLTSQEIGEHQSEISAQIEGEPFEIAFNSKYLLDFLNNVKADRISLKSKGKLTPCLIKPADSENFIHIIMPMQVQGN</sequence>
<dbReference type="GO" id="GO:0008408">
    <property type="term" value="F:3'-5' exonuclease activity"/>
    <property type="evidence" value="ECO:0007669"/>
    <property type="project" value="InterPro"/>
</dbReference>
<evidence type="ECO:0000259" key="10">
    <source>
        <dbReference type="Pfam" id="PF00712"/>
    </source>
</evidence>
<reference evidence="13 14" key="1">
    <citation type="journal article" date="2016" name="Nat. Commun.">
        <title>Thousands of microbial genomes shed light on interconnected biogeochemical processes in an aquifer system.</title>
        <authorList>
            <person name="Anantharaman K."/>
            <person name="Brown C.T."/>
            <person name="Hug L.A."/>
            <person name="Sharon I."/>
            <person name="Castelle C.J."/>
            <person name="Probst A.J."/>
            <person name="Thomas B.C."/>
            <person name="Singh A."/>
            <person name="Wilkins M.J."/>
            <person name="Karaoz U."/>
            <person name="Brodie E.L."/>
            <person name="Williams K.H."/>
            <person name="Hubbard S.S."/>
            <person name="Banfield J.F."/>
        </authorList>
    </citation>
    <scope>NUCLEOTIDE SEQUENCE [LARGE SCALE GENOMIC DNA]</scope>
</reference>
<evidence type="ECO:0000256" key="9">
    <source>
        <dbReference type="PIRNR" id="PIRNR000804"/>
    </source>
</evidence>
<dbReference type="Gene3D" id="3.10.150.10">
    <property type="entry name" value="DNA Polymerase III, subunit A, domain 2"/>
    <property type="match status" value="1"/>
</dbReference>
<dbReference type="SMART" id="SM00480">
    <property type="entry name" value="POL3Bc"/>
    <property type="match status" value="1"/>
</dbReference>
<evidence type="ECO:0000256" key="2">
    <source>
        <dbReference type="ARBA" id="ARBA00010752"/>
    </source>
</evidence>
<feature type="domain" description="DNA polymerase III beta sliding clamp C-terminal" evidence="12">
    <location>
        <begin position="247"/>
        <end position="367"/>
    </location>
</feature>
<dbReference type="InterPro" id="IPR046938">
    <property type="entry name" value="DNA_clamp_sf"/>
</dbReference>
<keyword evidence="4 9" id="KW-0808">Transferase</keyword>
<dbReference type="InterPro" id="IPR022637">
    <property type="entry name" value="DNA_polIII_beta_cen"/>
</dbReference>
<dbReference type="Pfam" id="PF00712">
    <property type="entry name" value="DNA_pol3_beta"/>
    <property type="match status" value="1"/>
</dbReference>
<evidence type="ECO:0000256" key="4">
    <source>
        <dbReference type="ARBA" id="ARBA00022679"/>
    </source>
</evidence>
<keyword evidence="6 9" id="KW-0235">DNA replication</keyword>
<dbReference type="InterPro" id="IPR022635">
    <property type="entry name" value="DNA_polIII_beta_C"/>
</dbReference>
<evidence type="ECO:0000256" key="3">
    <source>
        <dbReference type="ARBA" id="ARBA00022490"/>
    </source>
</evidence>
<evidence type="ECO:0000313" key="14">
    <source>
        <dbReference type="Proteomes" id="UP000177371"/>
    </source>
</evidence>
<dbReference type="PANTHER" id="PTHR30478:SF0">
    <property type="entry name" value="BETA SLIDING CLAMP"/>
    <property type="match status" value="1"/>
</dbReference>
<protein>
    <recommendedName>
        <fullName evidence="9">Beta sliding clamp</fullName>
    </recommendedName>
</protein>
<dbReference type="GO" id="GO:0005737">
    <property type="term" value="C:cytoplasm"/>
    <property type="evidence" value="ECO:0007669"/>
    <property type="project" value="UniProtKB-SubCell"/>
</dbReference>
<dbReference type="GO" id="GO:0009360">
    <property type="term" value="C:DNA polymerase III complex"/>
    <property type="evidence" value="ECO:0007669"/>
    <property type="project" value="InterPro"/>
</dbReference>
<dbReference type="STRING" id="1802610.A2W32_03680"/>
<dbReference type="PANTHER" id="PTHR30478">
    <property type="entry name" value="DNA POLYMERASE III SUBUNIT BETA"/>
    <property type="match status" value="1"/>
</dbReference>
<comment type="caution">
    <text evidence="13">The sequence shown here is derived from an EMBL/GenBank/DDBJ whole genome shotgun (WGS) entry which is preliminary data.</text>
</comment>
<organism evidence="13 14">
    <name type="scientific">candidate division WWE3 bacterium RBG_16_37_10</name>
    <dbReference type="NCBI Taxonomy" id="1802610"/>
    <lineage>
        <taxon>Bacteria</taxon>
        <taxon>Katanobacteria</taxon>
    </lineage>
</organism>
<comment type="subcellular location">
    <subcellularLocation>
        <location evidence="1 9">Cytoplasm</location>
    </subcellularLocation>
</comment>
<comment type="similarity">
    <text evidence="2 9">Belongs to the beta sliding clamp family.</text>
</comment>
<gene>
    <name evidence="13" type="ORF">A2W32_03680</name>
</gene>
<dbReference type="InterPro" id="IPR001001">
    <property type="entry name" value="DNA_polIII_beta"/>
</dbReference>
<feature type="domain" description="DNA polymerase III beta sliding clamp N-terminal" evidence="10">
    <location>
        <begin position="1"/>
        <end position="118"/>
    </location>
</feature>
<evidence type="ECO:0000256" key="6">
    <source>
        <dbReference type="ARBA" id="ARBA00022705"/>
    </source>
</evidence>
<name>A0A1F4UTJ6_UNCKA</name>
<dbReference type="GO" id="GO:0006271">
    <property type="term" value="P:DNA strand elongation involved in DNA replication"/>
    <property type="evidence" value="ECO:0007669"/>
    <property type="project" value="TreeGrafter"/>
</dbReference>
<dbReference type="SUPFAM" id="SSF55979">
    <property type="entry name" value="DNA clamp"/>
    <property type="match status" value="3"/>
</dbReference>
<keyword evidence="8" id="KW-0238">DNA-binding</keyword>
<dbReference type="InterPro" id="IPR022634">
    <property type="entry name" value="DNA_polIII_beta_N"/>
</dbReference>
<dbReference type="GO" id="GO:0003887">
    <property type="term" value="F:DNA-directed DNA polymerase activity"/>
    <property type="evidence" value="ECO:0007669"/>
    <property type="project" value="UniProtKB-UniRule"/>
</dbReference>
<evidence type="ECO:0000256" key="8">
    <source>
        <dbReference type="ARBA" id="ARBA00023125"/>
    </source>
</evidence>
<evidence type="ECO:0000259" key="12">
    <source>
        <dbReference type="Pfam" id="PF02768"/>
    </source>
</evidence>
<dbReference type="GO" id="GO:0003677">
    <property type="term" value="F:DNA binding"/>
    <property type="evidence" value="ECO:0007669"/>
    <property type="project" value="UniProtKB-UniRule"/>
</dbReference>